<keyword evidence="3" id="KW-1185">Reference proteome</keyword>
<sequence length="113" mass="12602">MPLPQKGQNASQFSIRRTNSANTINRNRDWDKPRSICSTPIRIASGTSEIKERENLICAGCVPHRLESQVRIVAVAWLGRDGRVTSSLSNPGGVVDVCDVEDGAHWPRTHLRW</sequence>
<evidence type="ECO:0000313" key="3">
    <source>
        <dbReference type="Proteomes" id="UP001054945"/>
    </source>
</evidence>
<feature type="region of interest" description="Disordered" evidence="1">
    <location>
        <begin position="1"/>
        <end position="30"/>
    </location>
</feature>
<gene>
    <name evidence="2" type="ORF">CEXT_306911</name>
</gene>
<dbReference type="EMBL" id="BPLR01000876">
    <property type="protein sequence ID" value="GIY98053.1"/>
    <property type="molecule type" value="Genomic_DNA"/>
</dbReference>
<reference evidence="2 3" key="1">
    <citation type="submission" date="2021-06" db="EMBL/GenBank/DDBJ databases">
        <title>Caerostris extrusa draft genome.</title>
        <authorList>
            <person name="Kono N."/>
            <person name="Arakawa K."/>
        </authorList>
    </citation>
    <scope>NUCLEOTIDE SEQUENCE [LARGE SCALE GENOMIC DNA]</scope>
</reference>
<protein>
    <submittedName>
        <fullName evidence="2">Uncharacterized protein</fullName>
    </submittedName>
</protein>
<comment type="caution">
    <text evidence="2">The sequence shown here is derived from an EMBL/GenBank/DDBJ whole genome shotgun (WGS) entry which is preliminary data.</text>
</comment>
<evidence type="ECO:0000256" key="1">
    <source>
        <dbReference type="SAM" id="MobiDB-lite"/>
    </source>
</evidence>
<proteinExistence type="predicted"/>
<name>A0AAV4XTW9_CAEEX</name>
<dbReference type="AlphaFoldDB" id="A0AAV4XTW9"/>
<accession>A0AAV4XTW9</accession>
<evidence type="ECO:0000313" key="2">
    <source>
        <dbReference type="EMBL" id="GIY98053.1"/>
    </source>
</evidence>
<organism evidence="2 3">
    <name type="scientific">Caerostris extrusa</name>
    <name type="common">Bark spider</name>
    <name type="synonym">Caerostris bankana</name>
    <dbReference type="NCBI Taxonomy" id="172846"/>
    <lineage>
        <taxon>Eukaryota</taxon>
        <taxon>Metazoa</taxon>
        <taxon>Ecdysozoa</taxon>
        <taxon>Arthropoda</taxon>
        <taxon>Chelicerata</taxon>
        <taxon>Arachnida</taxon>
        <taxon>Araneae</taxon>
        <taxon>Araneomorphae</taxon>
        <taxon>Entelegynae</taxon>
        <taxon>Araneoidea</taxon>
        <taxon>Araneidae</taxon>
        <taxon>Caerostris</taxon>
    </lineage>
</organism>
<dbReference type="Proteomes" id="UP001054945">
    <property type="component" value="Unassembled WGS sequence"/>
</dbReference>
<feature type="compositionally biased region" description="Polar residues" evidence="1">
    <location>
        <begin position="1"/>
        <end position="25"/>
    </location>
</feature>